<dbReference type="AlphaFoldDB" id="A0A0A9X4F0"/>
<protein>
    <submittedName>
        <fullName evidence="2">Neutral ceramidase</fullName>
    </submittedName>
</protein>
<accession>A0A0A9X4F0</accession>
<dbReference type="EMBL" id="GDHC01014400">
    <property type="protein sequence ID" value="JAQ04229.1"/>
    <property type="molecule type" value="Transcribed_RNA"/>
</dbReference>
<evidence type="ECO:0000313" key="2">
    <source>
        <dbReference type="EMBL" id="JAG11985.1"/>
    </source>
</evidence>
<name>A0A0A9X4F0_LYGHE</name>
<reference evidence="2" key="2">
    <citation type="submission" date="2014-07" db="EMBL/GenBank/DDBJ databases">
        <authorList>
            <person name="Hull J."/>
        </authorList>
    </citation>
    <scope>NUCLEOTIDE SEQUENCE</scope>
</reference>
<reference evidence="3" key="3">
    <citation type="journal article" date="2016" name="Gigascience">
        <title>De novo construction of an expanded transcriptome assembly for the western tarnished plant bug, Lygus hesperus.</title>
        <authorList>
            <person name="Tassone E.E."/>
            <person name="Geib S.M."/>
            <person name="Hall B."/>
            <person name="Fabrick J.A."/>
            <person name="Brent C.S."/>
            <person name="Hull J.J."/>
        </authorList>
    </citation>
    <scope>NUCLEOTIDE SEQUENCE</scope>
</reference>
<feature type="compositionally biased region" description="Polar residues" evidence="1">
    <location>
        <begin position="118"/>
        <end position="127"/>
    </location>
</feature>
<organism evidence="2">
    <name type="scientific">Lygus hesperus</name>
    <name type="common">Western plant bug</name>
    <dbReference type="NCBI Taxonomy" id="30085"/>
    <lineage>
        <taxon>Eukaryota</taxon>
        <taxon>Metazoa</taxon>
        <taxon>Ecdysozoa</taxon>
        <taxon>Arthropoda</taxon>
        <taxon>Hexapoda</taxon>
        <taxon>Insecta</taxon>
        <taxon>Pterygota</taxon>
        <taxon>Neoptera</taxon>
        <taxon>Paraneoptera</taxon>
        <taxon>Hemiptera</taxon>
        <taxon>Heteroptera</taxon>
        <taxon>Panheteroptera</taxon>
        <taxon>Cimicomorpha</taxon>
        <taxon>Miridae</taxon>
        <taxon>Mirini</taxon>
        <taxon>Lygus</taxon>
    </lineage>
</organism>
<sequence>MIYTTQSDINKKYGEHAADDIRNETCSTNIGDVHNNILHCVNEQSAVDHDTFTAGNNKEEHSSAYTGENVNEDVAVLAVDDSNSQNAESNGNVSVHDDVHICSINSETPLDHALDKASNGNDEVQFE</sequence>
<feature type="region of interest" description="Disordered" evidence="1">
    <location>
        <begin position="108"/>
        <end position="127"/>
    </location>
</feature>
<gene>
    <name evidence="2" type="primary">Asah2</name>
    <name evidence="2" type="ORF">CM83_99363</name>
    <name evidence="3" type="ORF">g.2800</name>
</gene>
<reference evidence="2" key="1">
    <citation type="journal article" date="2014" name="PLoS ONE">
        <title>Transcriptome-Based Identification of ABC Transporters in the Western Tarnished Plant Bug Lygus hesperus.</title>
        <authorList>
            <person name="Hull J.J."/>
            <person name="Chaney K."/>
            <person name="Geib S.M."/>
            <person name="Fabrick J.A."/>
            <person name="Brent C.S."/>
            <person name="Walsh D."/>
            <person name="Lavine L.C."/>
        </authorList>
    </citation>
    <scope>NUCLEOTIDE SEQUENCE</scope>
</reference>
<evidence type="ECO:0000256" key="1">
    <source>
        <dbReference type="SAM" id="MobiDB-lite"/>
    </source>
</evidence>
<evidence type="ECO:0000313" key="3">
    <source>
        <dbReference type="EMBL" id="JAQ04229.1"/>
    </source>
</evidence>
<proteinExistence type="predicted"/>
<dbReference type="EMBL" id="GBHO01031619">
    <property type="protein sequence ID" value="JAG11985.1"/>
    <property type="molecule type" value="Transcribed_RNA"/>
</dbReference>